<evidence type="ECO:0000256" key="7">
    <source>
        <dbReference type="ARBA" id="ARBA00016549"/>
    </source>
</evidence>
<keyword evidence="16" id="KW-1185">Reference proteome</keyword>
<proteinExistence type="inferred from homology"/>
<dbReference type="Pfam" id="PF03737">
    <property type="entry name" value="RraA-like"/>
    <property type="match status" value="1"/>
</dbReference>
<feature type="binding site" evidence="13">
    <location>
        <position position="360"/>
    </location>
    <ligand>
        <name>substrate</name>
    </ligand>
</feature>
<feature type="binding site" evidence="13">
    <location>
        <begin position="338"/>
        <end position="341"/>
    </location>
    <ligand>
        <name>substrate</name>
    </ligand>
</feature>
<dbReference type="Gene3D" id="3.40.50.720">
    <property type="entry name" value="NAD(P)-binding Rossmann-like Domain"/>
    <property type="match status" value="1"/>
</dbReference>
<dbReference type="InterPro" id="IPR036291">
    <property type="entry name" value="NAD(P)-bd_dom_sf"/>
</dbReference>
<evidence type="ECO:0000256" key="6">
    <source>
        <dbReference type="ARBA" id="ARBA00012947"/>
    </source>
</evidence>
<sequence length="448" mass="45867">MHATVLGLGEAGAVYASGLAAHGWTVTGYDPASVPTPVGVRREAGPADAVRGADLVLSLVGGRHAQSAAEAVAPHLDESAVYADMNAGDPAAKILIADAVGAGRFADVSVIGPVPRHGIATSVVISGAGATAAAGRFRSFGAEVDDIGGAPGDASARKLLRTTWMKGLGALITEALRAGRAAGAEEWVARQIDGELADGTATRERLHIGTAKHAARRAGESDAAVHLLDQLGVAPGMTRATAQLHHTLADEQLVDQEALLDTYRGLAVATIGDAQDRMGMMDGGIHALYKGARAVGRARTVWVRSGDNAAIHRALQNVRRGDLIVVNGHGDTTRALIGELIAERALVRGVTGMVIDGAARDVVELERIGFPVWARATTPAGPFKHGPGRIDEPVAVGGVVVQPGDVVAADDDGVIVVPAARAAATAVRAQEVTADEERRRSAIRAGAA</sequence>
<dbReference type="Pfam" id="PF09130">
    <property type="entry name" value="DUF1932"/>
    <property type="match status" value="1"/>
</dbReference>
<comment type="subunit">
    <text evidence="4">Homotrimer.</text>
</comment>
<dbReference type="SUPFAM" id="SSF48179">
    <property type="entry name" value="6-phosphogluconate dehydrogenase C-terminal domain-like"/>
    <property type="match status" value="1"/>
</dbReference>
<dbReference type="InterPro" id="IPR015814">
    <property type="entry name" value="Pgluconate_DH_NAD-bd_C"/>
</dbReference>
<evidence type="ECO:0000256" key="4">
    <source>
        <dbReference type="ARBA" id="ARBA00011233"/>
    </source>
</evidence>
<dbReference type="GeneID" id="98052184"/>
<dbReference type="PANTHER" id="PTHR33254">
    <property type="entry name" value="4-HYDROXY-4-METHYL-2-OXOGLUTARATE ALDOLASE 3-RELATED"/>
    <property type="match status" value="1"/>
</dbReference>
<evidence type="ECO:0000256" key="11">
    <source>
        <dbReference type="ARBA" id="ARBA00032305"/>
    </source>
</evidence>
<comment type="catalytic activity">
    <reaction evidence="12">
        <text>oxaloacetate + H(+) = pyruvate + CO2</text>
        <dbReference type="Rhea" id="RHEA:15641"/>
        <dbReference type="ChEBI" id="CHEBI:15361"/>
        <dbReference type="ChEBI" id="CHEBI:15378"/>
        <dbReference type="ChEBI" id="CHEBI:16452"/>
        <dbReference type="ChEBI" id="CHEBI:16526"/>
        <dbReference type="EC" id="4.1.1.112"/>
    </reaction>
</comment>
<name>A0A852W9P5_PSEA5</name>
<comment type="function">
    <text evidence="8">Catalyzes the aldol cleavage of 4-hydroxy-4-methyl-2-oxoglutarate (HMG) into 2 molecules of pyruvate. Also contains a secondary oxaloacetate (OAA) decarboxylase activity due to the common pyruvate enolate transition state formed following C-C bond cleavage in the retro-aldol and decarboxylation reactions.</text>
</comment>
<dbReference type="Proteomes" id="UP000549695">
    <property type="component" value="Unassembled WGS sequence"/>
</dbReference>
<organism evidence="15 16">
    <name type="scientific">Pseudonocardia alni</name>
    <name type="common">Amycolata alni</name>
    <dbReference type="NCBI Taxonomy" id="33907"/>
    <lineage>
        <taxon>Bacteria</taxon>
        <taxon>Bacillati</taxon>
        <taxon>Actinomycetota</taxon>
        <taxon>Actinomycetes</taxon>
        <taxon>Pseudonocardiales</taxon>
        <taxon>Pseudonocardiaceae</taxon>
        <taxon>Pseudonocardia</taxon>
    </lineage>
</organism>
<evidence type="ECO:0000256" key="9">
    <source>
        <dbReference type="ARBA" id="ARBA00029596"/>
    </source>
</evidence>
<feature type="binding site" evidence="13">
    <location>
        <position position="361"/>
    </location>
    <ligand>
        <name>Mg(2+)</name>
        <dbReference type="ChEBI" id="CHEBI:18420"/>
    </ligand>
</feature>
<evidence type="ECO:0000256" key="1">
    <source>
        <dbReference type="ARBA" id="ARBA00001342"/>
    </source>
</evidence>
<evidence type="ECO:0000313" key="15">
    <source>
        <dbReference type="EMBL" id="NYG02132.1"/>
    </source>
</evidence>
<dbReference type="InterPro" id="IPR005493">
    <property type="entry name" value="RraA/RraA-like"/>
</dbReference>
<evidence type="ECO:0000256" key="13">
    <source>
        <dbReference type="PIRSR" id="PIRSR605493-1"/>
    </source>
</evidence>
<comment type="cofactor">
    <cofactor evidence="2">
        <name>a divalent metal cation</name>
        <dbReference type="ChEBI" id="CHEBI:60240"/>
    </cofactor>
</comment>
<evidence type="ECO:0000256" key="5">
    <source>
        <dbReference type="ARBA" id="ARBA00012213"/>
    </source>
</evidence>
<dbReference type="AlphaFoldDB" id="A0A852W9P5"/>
<dbReference type="InterPro" id="IPR008927">
    <property type="entry name" value="6-PGluconate_DH-like_C_sf"/>
</dbReference>
<dbReference type="InterPro" id="IPR036704">
    <property type="entry name" value="RraA/RraA-like_sf"/>
</dbReference>
<dbReference type="SUPFAM" id="SSF51735">
    <property type="entry name" value="NAD(P)-binding Rossmann-fold domains"/>
    <property type="match status" value="1"/>
</dbReference>
<comment type="catalytic activity">
    <reaction evidence="1">
        <text>4-hydroxy-4-methyl-2-oxoglutarate = 2 pyruvate</text>
        <dbReference type="Rhea" id="RHEA:22748"/>
        <dbReference type="ChEBI" id="CHEBI:15361"/>
        <dbReference type="ChEBI" id="CHEBI:58276"/>
        <dbReference type="EC" id="4.1.3.17"/>
    </reaction>
</comment>
<accession>A0A852W9P5</accession>
<dbReference type="PANTHER" id="PTHR33254:SF4">
    <property type="entry name" value="4-HYDROXY-4-METHYL-2-OXOGLUTARATE ALDOLASE 3-RELATED"/>
    <property type="match status" value="1"/>
</dbReference>
<gene>
    <name evidence="15" type="ORF">HDA37_002417</name>
</gene>
<dbReference type="RefSeq" id="WP_179761136.1">
    <property type="nucleotide sequence ID" value="NZ_BAAAJZ010000001.1"/>
</dbReference>
<comment type="caution">
    <text evidence="15">The sequence shown here is derived from an EMBL/GenBank/DDBJ whole genome shotgun (WGS) entry which is preliminary data.</text>
</comment>
<dbReference type="EC" id="4.1.3.17" evidence="5"/>
<protein>
    <recommendedName>
        <fullName evidence="7">Putative 4-hydroxy-4-methyl-2-oxoglutarate aldolase</fullName>
        <ecNumber evidence="6">4.1.1.112</ecNumber>
        <ecNumber evidence="5">4.1.3.17</ecNumber>
    </recommendedName>
    <alternativeName>
        <fullName evidence="11">Oxaloacetate decarboxylase</fullName>
    </alternativeName>
    <alternativeName>
        <fullName evidence="9">Regulator of ribonuclease activity homolog</fullName>
    </alternativeName>
    <alternativeName>
        <fullName evidence="10">RraA-like protein</fullName>
    </alternativeName>
</protein>
<dbReference type="GO" id="GO:0050661">
    <property type="term" value="F:NADP binding"/>
    <property type="evidence" value="ECO:0007669"/>
    <property type="project" value="InterPro"/>
</dbReference>
<dbReference type="GO" id="GO:0008948">
    <property type="term" value="F:oxaloacetate decarboxylase activity"/>
    <property type="evidence" value="ECO:0007669"/>
    <property type="project" value="UniProtKB-EC"/>
</dbReference>
<evidence type="ECO:0000256" key="3">
    <source>
        <dbReference type="ARBA" id="ARBA00008621"/>
    </source>
</evidence>
<evidence type="ECO:0000259" key="14">
    <source>
        <dbReference type="Pfam" id="PF09130"/>
    </source>
</evidence>
<evidence type="ECO:0000256" key="12">
    <source>
        <dbReference type="ARBA" id="ARBA00047973"/>
    </source>
</evidence>
<evidence type="ECO:0000256" key="8">
    <source>
        <dbReference type="ARBA" id="ARBA00025046"/>
    </source>
</evidence>
<comment type="similarity">
    <text evidence="3">Belongs to the class II aldolase/RraA-like family.</text>
</comment>
<feature type="domain" description="Phosphogluconate dehydrogenase NAD-binding putative C-terminal" evidence="14">
    <location>
        <begin position="181"/>
        <end position="247"/>
    </location>
</feature>
<dbReference type="Gene3D" id="3.50.30.40">
    <property type="entry name" value="Ribonuclease E inhibitor RraA/RraA-like"/>
    <property type="match status" value="1"/>
</dbReference>
<keyword evidence="13" id="KW-0460">Magnesium</keyword>
<dbReference type="Gene3D" id="1.10.1040.10">
    <property type="entry name" value="N-(1-d-carboxylethyl)-l-norvaline Dehydrogenase, domain 2"/>
    <property type="match status" value="1"/>
</dbReference>
<comment type="cofactor">
    <cofactor evidence="13">
        <name>Mg(2+)</name>
        <dbReference type="ChEBI" id="CHEBI:18420"/>
    </cofactor>
</comment>
<dbReference type="GO" id="GO:0046872">
    <property type="term" value="F:metal ion binding"/>
    <property type="evidence" value="ECO:0007669"/>
    <property type="project" value="UniProtKB-KW"/>
</dbReference>
<dbReference type="EMBL" id="JACCCZ010000001">
    <property type="protein sequence ID" value="NYG02132.1"/>
    <property type="molecule type" value="Genomic_DNA"/>
</dbReference>
<reference evidence="15 16" key="1">
    <citation type="submission" date="2020-07" db="EMBL/GenBank/DDBJ databases">
        <title>Sequencing the genomes of 1000 actinobacteria strains.</title>
        <authorList>
            <person name="Klenk H.-P."/>
        </authorList>
    </citation>
    <scope>NUCLEOTIDE SEQUENCE [LARGE SCALE GENOMIC DNA]</scope>
    <source>
        <strain evidence="15 16">DSM 44749</strain>
    </source>
</reference>
<dbReference type="InterPro" id="IPR013328">
    <property type="entry name" value="6PGD_dom2"/>
</dbReference>
<evidence type="ECO:0000313" key="16">
    <source>
        <dbReference type="Proteomes" id="UP000549695"/>
    </source>
</evidence>
<keyword evidence="13" id="KW-0479">Metal-binding</keyword>
<evidence type="ECO:0000256" key="2">
    <source>
        <dbReference type="ARBA" id="ARBA00001968"/>
    </source>
</evidence>
<dbReference type="SUPFAM" id="SSF89562">
    <property type="entry name" value="RraA-like"/>
    <property type="match status" value="1"/>
</dbReference>
<dbReference type="GO" id="GO:0047443">
    <property type="term" value="F:4-hydroxy-4-methyl-2-oxoglutarate aldolase activity"/>
    <property type="evidence" value="ECO:0007669"/>
    <property type="project" value="UniProtKB-EC"/>
</dbReference>
<dbReference type="EC" id="4.1.1.112" evidence="6"/>
<dbReference type="CDD" id="cd16841">
    <property type="entry name" value="RraA_family"/>
    <property type="match status" value="1"/>
</dbReference>
<evidence type="ECO:0000256" key="10">
    <source>
        <dbReference type="ARBA" id="ARBA00030169"/>
    </source>
</evidence>